<sequence length="243" mass="27270">MQWLWVNWNLMGRGFHKTRHFPDCLPKLFRSNLTLDKRLGNITVVWGEIGRFHSCCGWYECLLASSWEDVTIEKGDRSRVPYESLYSTFICTVAEAEIYLEMALRGHYPGRLYHREINLVEALPPHVSERRMREFAGLILVERGNVGSSGPATPSQPTVGVVSLVRSSVPAPFAFPVGVQAGKCSAPIQKRRSLRMVPSSDEETESDDAGLRPRKSHRTVSVASLLGGIEGILGDRFFVPKKK</sequence>
<organism evidence="2 3">
    <name type="scientific">Lactuca saligna</name>
    <name type="common">Willowleaf lettuce</name>
    <dbReference type="NCBI Taxonomy" id="75948"/>
    <lineage>
        <taxon>Eukaryota</taxon>
        <taxon>Viridiplantae</taxon>
        <taxon>Streptophyta</taxon>
        <taxon>Embryophyta</taxon>
        <taxon>Tracheophyta</taxon>
        <taxon>Spermatophyta</taxon>
        <taxon>Magnoliopsida</taxon>
        <taxon>eudicotyledons</taxon>
        <taxon>Gunneridae</taxon>
        <taxon>Pentapetalae</taxon>
        <taxon>asterids</taxon>
        <taxon>campanulids</taxon>
        <taxon>Asterales</taxon>
        <taxon>Asteraceae</taxon>
        <taxon>Cichorioideae</taxon>
        <taxon>Cichorieae</taxon>
        <taxon>Lactucinae</taxon>
        <taxon>Lactuca</taxon>
    </lineage>
</organism>
<reference evidence="2" key="1">
    <citation type="submission" date="2023-04" db="EMBL/GenBank/DDBJ databases">
        <authorList>
            <person name="Vijverberg K."/>
            <person name="Xiong W."/>
            <person name="Schranz E."/>
        </authorList>
    </citation>
    <scope>NUCLEOTIDE SEQUENCE</scope>
</reference>
<dbReference type="AlphaFoldDB" id="A0AA36EJU5"/>
<gene>
    <name evidence="2" type="ORF">LSALG_LOCUS37423</name>
</gene>
<evidence type="ECO:0000256" key="1">
    <source>
        <dbReference type="SAM" id="MobiDB-lite"/>
    </source>
</evidence>
<name>A0AA36EJU5_LACSI</name>
<protein>
    <submittedName>
        <fullName evidence="2">Uncharacterized protein</fullName>
    </submittedName>
</protein>
<feature type="region of interest" description="Disordered" evidence="1">
    <location>
        <begin position="190"/>
        <end position="217"/>
    </location>
</feature>
<evidence type="ECO:0000313" key="3">
    <source>
        <dbReference type="Proteomes" id="UP001177003"/>
    </source>
</evidence>
<dbReference type="EMBL" id="OX465084">
    <property type="protein sequence ID" value="CAI9298674.1"/>
    <property type="molecule type" value="Genomic_DNA"/>
</dbReference>
<evidence type="ECO:0000313" key="2">
    <source>
        <dbReference type="EMBL" id="CAI9298674.1"/>
    </source>
</evidence>
<keyword evidence="3" id="KW-1185">Reference proteome</keyword>
<dbReference type="Proteomes" id="UP001177003">
    <property type="component" value="Chromosome 8"/>
</dbReference>
<accession>A0AA36EJU5</accession>
<proteinExistence type="predicted"/>